<dbReference type="EMBL" id="LVLJ01001211">
    <property type="protein sequence ID" value="OAE30958.1"/>
    <property type="molecule type" value="Genomic_DNA"/>
</dbReference>
<name>A0A176WCL0_MARPO</name>
<keyword evidence="2" id="KW-1185">Reference proteome</keyword>
<gene>
    <name evidence="1" type="ORF">AXG93_2018s1250</name>
</gene>
<organism evidence="1 2">
    <name type="scientific">Marchantia polymorpha subsp. ruderalis</name>
    <dbReference type="NCBI Taxonomy" id="1480154"/>
    <lineage>
        <taxon>Eukaryota</taxon>
        <taxon>Viridiplantae</taxon>
        <taxon>Streptophyta</taxon>
        <taxon>Embryophyta</taxon>
        <taxon>Marchantiophyta</taxon>
        <taxon>Marchantiopsida</taxon>
        <taxon>Marchantiidae</taxon>
        <taxon>Marchantiales</taxon>
        <taxon>Marchantiaceae</taxon>
        <taxon>Marchantia</taxon>
    </lineage>
</organism>
<accession>A0A176WCL0</accession>
<evidence type="ECO:0000313" key="1">
    <source>
        <dbReference type="EMBL" id="OAE30958.1"/>
    </source>
</evidence>
<evidence type="ECO:0000313" key="2">
    <source>
        <dbReference type="Proteomes" id="UP000077202"/>
    </source>
</evidence>
<protein>
    <submittedName>
        <fullName evidence="1">Uncharacterized protein</fullName>
    </submittedName>
</protein>
<sequence>MCRDWDLAVFTGLKCILKAIPRLSSGLDLAVFYAGQSVLYVELSRPVAKDATMVCVKGQRNNLARKHIRPSLGGEGLPDRPTARVYVGPSDSLHLAHADDDGNNMTMHSYLHALGPMKAAAEQSSIP</sequence>
<comment type="caution">
    <text evidence="1">The sequence shown here is derived from an EMBL/GenBank/DDBJ whole genome shotgun (WGS) entry which is preliminary data.</text>
</comment>
<proteinExistence type="predicted"/>
<dbReference type="AlphaFoldDB" id="A0A176WCL0"/>
<reference evidence="1" key="1">
    <citation type="submission" date="2016-03" db="EMBL/GenBank/DDBJ databases">
        <title>Mechanisms controlling the formation of the plant cell surface in tip-growing cells are functionally conserved among land plants.</title>
        <authorList>
            <person name="Honkanen S."/>
            <person name="Jones V.A."/>
            <person name="Morieri G."/>
            <person name="Champion C."/>
            <person name="Hetherington A.J."/>
            <person name="Kelly S."/>
            <person name="Saint-Marcoux D."/>
            <person name="Proust H."/>
            <person name="Prescott H."/>
            <person name="Dolan L."/>
        </authorList>
    </citation>
    <scope>NUCLEOTIDE SEQUENCE [LARGE SCALE GENOMIC DNA]</scope>
    <source>
        <tissue evidence="1">Whole gametophyte</tissue>
    </source>
</reference>
<dbReference type="Proteomes" id="UP000077202">
    <property type="component" value="Unassembled WGS sequence"/>
</dbReference>